<keyword evidence="4" id="KW-0408">Iron</keyword>
<keyword evidence="2" id="KW-0349">Heme</keyword>
<evidence type="ECO:0000313" key="5">
    <source>
        <dbReference type="EMBL" id="KAL1612156.1"/>
    </source>
</evidence>
<dbReference type="PANTHER" id="PTHR24304:SF2">
    <property type="entry name" value="24-HYDROXYCHOLESTEROL 7-ALPHA-HYDROXYLASE"/>
    <property type="match status" value="1"/>
</dbReference>
<organism evidence="5 6">
    <name type="scientific">Paraconiothyrium brasiliense</name>
    <dbReference type="NCBI Taxonomy" id="300254"/>
    <lineage>
        <taxon>Eukaryota</taxon>
        <taxon>Fungi</taxon>
        <taxon>Dikarya</taxon>
        <taxon>Ascomycota</taxon>
        <taxon>Pezizomycotina</taxon>
        <taxon>Dothideomycetes</taxon>
        <taxon>Pleosporomycetidae</taxon>
        <taxon>Pleosporales</taxon>
        <taxon>Massarineae</taxon>
        <taxon>Didymosphaeriaceae</taxon>
        <taxon>Paraconiothyrium</taxon>
    </lineage>
</organism>
<dbReference type="SUPFAM" id="SSF48264">
    <property type="entry name" value="Cytochrome P450"/>
    <property type="match status" value="1"/>
</dbReference>
<accession>A0ABR3S637</accession>
<evidence type="ECO:0000256" key="4">
    <source>
        <dbReference type="ARBA" id="ARBA00023004"/>
    </source>
</evidence>
<keyword evidence="6" id="KW-1185">Reference proteome</keyword>
<dbReference type="EMBL" id="JAKJXO020000001">
    <property type="protein sequence ID" value="KAL1612156.1"/>
    <property type="molecule type" value="Genomic_DNA"/>
</dbReference>
<evidence type="ECO:0000256" key="3">
    <source>
        <dbReference type="ARBA" id="ARBA00022723"/>
    </source>
</evidence>
<protein>
    <submittedName>
        <fullName evidence="5">Uncharacterized protein</fullName>
    </submittedName>
</protein>
<keyword evidence="3" id="KW-0479">Metal-binding</keyword>
<evidence type="ECO:0000256" key="1">
    <source>
        <dbReference type="ARBA" id="ARBA00010617"/>
    </source>
</evidence>
<evidence type="ECO:0000313" key="6">
    <source>
        <dbReference type="Proteomes" id="UP001521785"/>
    </source>
</evidence>
<comment type="caution">
    <text evidence="5">The sequence shown here is derived from an EMBL/GenBank/DDBJ whole genome shotgun (WGS) entry which is preliminary data.</text>
</comment>
<gene>
    <name evidence="5" type="ORF">SLS60_000380</name>
</gene>
<proteinExistence type="inferred from homology"/>
<evidence type="ECO:0000256" key="2">
    <source>
        <dbReference type="ARBA" id="ARBA00022617"/>
    </source>
</evidence>
<comment type="similarity">
    <text evidence="1">Belongs to the cytochrome P450 family.</text>
</comment>
<dbReference type="Proteomes" id="UP001521785">
    <property type="component" value="Unassembled WGS sequence"/>
</dbReference>
<dbReference type="PANTHER" id="PTHR24304">
    <property type="entry name" value="CYTOCHROME P450 FAMILY 7"/>
    <property type="match status" value="1"/>
</dbReference>
<name>A0ABR3S637_9PLEO</name>
<sequence>MKAHAGARIPIRFDLPTGNVFLISSPELIRATLYDTKNFVTHYARAKFIRNVLGYSKAAIHTIENDTSGSAREPLPGSSVPANKRILRMQQVSTLDVITSKDGMAEILRQFTRVFDDMLNELVGGGSWVEVQDLYWFMRHIGSTAIITALCGPRLLRDCPGFLDNFWTFDEKVHFLHMALPHWLNPRAERSRTFCTDAITKWRKEAIEMAKSASRDIDDDMWNEIWGLKAMRLRNEMYDNFPEIDEYSRSGADLGILWA</sequence>
<dbReference type="InterPro" id="IPR050529">
    <property type="entry name" value="CYP450_sterol_14alpha_dmase"/>
</dbReference>
<dbReference type="InterPro" id="IPR036396">
    <property type="entry name" value="Cyt_P450_sf"/>
</dbReference>
<reference evidence="5 6" key="1">
    <citation type="submission" date="2024-02" db="EMBL/GenBank/DDBJ databases">
        <title>De novo assembly and annotation of 12 fungi associated with fruit tree decline syndrome in Ontario, Canada.</title>
        <authorList>
            <person name="Sulman M."/>
            <person name="Ellouze W."/>
            <person name="Ilyukhin E."/>
        </authorList>
    </citation>
    <scope>NUCLEOTIDE SEQUENCE [LARGE SCALE GENOMIC DNA]</scope>
    <source>
        <strain evidence="5 6">M42-189</strain>
    </source>
</reference>
<dbReference type="Gene3D" id="1.10.630.10">
    <property type="entry name" value="Cytochrome P450"/>
    <property type="match status" value="1"/>
</dbReference>